<keyword evidence="1" id="KW-0732">Signal</keyword>
<evidence type="ECO:0000256" key="1">
    <source>
        <dbReference type="SAM" id="SignalP"/>
    </source>
</evidence>
<dbReference type="EMBL" id="AMGM01000131">
    <property type="protein sequence ID" value="EKB47418.1"/>
    <property type="molecule type" value="Genomic_DNA"/>
</dbReference>
<dbReference type="AlphaFoldDB" id="K1LAJ0"/>
<evidence type="ECO:0000313" key="3">
    <source>
        <dbReference type="Proteomes" id="UP000004478"/>
    </source>
</evidence>
<organism evidence="2 3">
    <name type="scientific">Cecembia lonarensis (strain CCUG 58316 / KCTC 22772 / LW9)</name>
    <dbReference type="NCBI Taxonomy" id="1225176"/>
    <lineage>
        <taxon>Bacteria</taxon>
        <taxon>Pseudomonadati</taxon>
        <taxon>Bacteroidota</taxon>
        <taxon>Cytophagia</taxon>
        <taxon>Cytophagales</taxon>
        <taxon>Cyclobacteriaceae</taxon>
        <taxon>Cecembia</taxon>
    </lineage>
</organism>
<accession>K1LAJ0</accession>
<reference evidence="2 3" key="1">
    <citation type="journal article" date="2012" name="J. Bacteriol.">
        <title>Draft Genome Sequence of Cecembia lonarensis Strain LW9T, Isolated from Lonar Lake, a Haloalkaline Lake in India.</title>
        <authorList>
            <person name="Shivaji S."/>
            <person name="Ara S."/>
            <person name="Singh A."/>
            <person name="Pinnaka A.K."/>
        </authorList>
    </citation>
    <scope>NUCLEOTIDE SEQUENCE [LARGE SCALE GENOMIC DNA]</scope>
    <source>
        <strain evidence="2 3">LW9</strain>
    </source>
</reference>
<name>K1LAJ0_CECL9</name>
<dbReference type="Proteomes" id="UP000004478">
    <property type="component" value="Unassembled WGS sequence"/>
</dbReference>
<sequence length="244" mass="28149">MAKLSFFMFVILFSLKASQFPEGIYHSQIHKQDLYFKLTSEKNLAMLEVFSGKKDLFLVKGEVFQDSIYFPKVKINNKDFNLVISQYQPQNIVLKEGKQSDVIIIKKLTSNTDLKLPNIPKYLKNGLDPDLIGDWILLYSKNPEGKIENDEFTGKGYLIKYSESGTMILDPRAFRDNHSRMGLKNFSYSDIPNGIWRTSDNKLIIDWRSVGDAGGETESNYLIRNDTLYKISTQGHITVHLRKY</sequence>
<feature type="chain" id="PRO_5003847539" evidence="1">
    <location>
        <begin position="20"/>
        <end position="244"/>
    </location>
</feature>
<feature type="signal peptide" evidence="1">
    <location>
        <begin position="1"/>
        <end position="19"/>
    </location>
</feature>
<evidence type="ECO:0000313" key="2">
    <source>
        <dbReference type="EMBL" id="EKB47418.1"/>
    </source>
</evidence>
<keyword evidence="3" id="KW-1185">Reference proteome</keyword>
<comment type="caution">
    <text evidence="2">The sequence shown here is derived from an EMBL/GenBank/DDBJ whole genome shotgun (WGS) entry which is preliminary data.</text>
</comment>
<proteinExistence type="predicted"/>
<protein>
    <submittedName>
        <fullName evidence="2">Uncharacterized protein</fullName>
    </submittedName>
</protein>
<gene>
    <name evidence="2" type="ORF">B879_03973</name>
</gene>